<sequence>MDDQIQANEDLLAQASSSNEEKSDNGKAQSENKQLNSIRQKLMRHYQSQDKLAPFDDHEQSIGTCYIRLALLTQQQKDKMNNNWMMLLNFSWMDLFAKIFIYIVHFQFQKYGIITICDECAHALATISSQLGGKQLDNAIQCFIHRFPSYFYNNGFFTGATQFLMKLKEGQLDNVFQCLINRLCDEKENGYNRGRCAQLLEKFSMKWNDKQLDDEDANNRTKCAKLLGKLSMKWNEKQLNDSFDSLKDMLNEDDYWEYGKVLETITVKLSGKQFDN</sequence>
<keyword evidence="4" id="KW-1185">Reference proteome</keyword>
<name>X6P7K5_RETFI</name>
<accession>X6P7K5</accession>
<comment type="caution">
    <text evidence="3">The sequence shown here is derived from an EMBL/GenBank/DDBJ whole genome shotgun (WGS) entry which is preliminary data.</text>
</comment>
<proteinExistence type="predicted"/>
<reference evidence="3 4" key="1">
    <citation type="journal article" date="2013" name="Curr. Biol.">
        <title>The Genome of the Foraminiferan Reticulomyxa filosa.</title>
        <authorList>
            <person name="Glockner G."/>
            <person name="Hulsmann N."/>
            <person name="Schleicher M."/>
            <person name="Noegel A.A."/>
            <person name="Eichinger L."/>
            <person name="Gallinger C."/>
            <person name="Pawlowski J."/>
            <person name="Sierra R."/>
            <person name="Euteneuer U."/>
            <person name="Pillet L."/>
            <person name="Moustafa A."/>
            <person name="Platzer M."/>
            <person name="Groth M."/>
            <person name="Szafranski K."/>
            <person name="Schliwa M."/>
        </authorList>
    </citation>
    <scope>NUCLEOTIDE SEQUENCE [LARGE SCALE GENOMIC DNA]</scope>
</reference>
<feature type="region of interest" description="Disordered" evidence="1">
    <location>
        <begin position="1"/>
        <end position="32"/>
    </location>
</feature>
<dbReference type="SUPFAM" id="SSF48371">
    <property type="entry name" value="ARM repeat"/>
    <property type="match status" value="1"/>
</dbReference>
<dbReference type="EMBL" id="ASPP01002914">
    <property type="protein sequence ID" value="ETO34044.1"/>
    <property type="molecule type" value="Genomic_DNA"/>
</dbReference>
<dbReference type="AlphaFoldDB" id="X6P7K5"/>
<evidence type="ECO:0000313" key="4">
    <source>
        <dbReference type="Proteomes" id="UP000023152"/>
    </source>
</evidence>
<gene>
    <name evidence="3" type="ORF">RFI_03050</name>
</gene>
<organism evidence="3 4">
    <name type="scientific">Reticulomyxa filosa</name>
    <dbReference type="NCBI Taxonomy" id="46433"/>
    <lineage>
        <taxon>Eukaryota</taxon>
        <taxon>Sar</taxon>
        <taxon>Rhizaria</taxon>
        <taxon>Retaria</taxon>
        <taxon>Foraminifera</taxon>
        <taxon>Monothalamids</taxon>
        <taxon>Reticulomyxidae</taxon>
        <taxon>Reticulomyxa</taxon>
    </lineage>
</organism>
<keyword evidence="2" id="KW-0472">Membrane</keyword>
<keyword evidence="2" id="KW-0812">Transmembrane</keyword>
<evidence type="ECO:0000313" key="3">
    <source>
        <dbReference type="EMBL" id="ETO34044.1"/>
    </source>
</evidence>
<keyword evidence="2" id="KW-1133">Transmembrane helix</keyword>
<evidence type="ECO:0000256" key="1">
    <source>
        <dbReference type="SAM" id="MobiDB-lite"/>
    </source>
</evidence>
<dbReference type="InterPro" id="IPR016024">
    <property type="entry name" value="ARM-type_fold"/>
</dbReference>
<evidence type="ECO:0000256" key="2">
    <source>
        <dbReference type="SAM" id="Phobius"/>
    </source>
</evidence>
<feature type="non-terminal residue" evidence="3">
    <location>
        <position position="276"/>
    </location>
</feature>
<feature type="transmembrane region" description="Helical" evidence="2">
    <location>
        <begin position="84"/>
        <end position="104"/>
    </location>
</feature>
<dbReference type="Proteomes" id="UP000023152">
    <property type="component" value="Unassembled WGS sequence"/>
</dbReference>
<protein>
    <submittedName>
        <fullName evidence="3">Uncharacterized protein</fullName>
    </submittedName>
</protein>